<sequence length="235" mass="26677">MSRYLLPPSTVNDLIGYACNRFQGPNDFLVLIYIGEEQSFLSKINENNNDYELPVSSYYQSPSITTIPARALRSISVSSEPSLPTIFDKVFPIFLNSIYELKLLIASNQLNDYINERSRRLDLDCDVDVDGNNYIDIEKHPSEIHIALWGLIDFFETQSCLSVESLNDLLCQVTGKMINRVQANFTLADSVDLTKMIPLLPPSDNEAEVITKKISISRVLQRWLNLTDGVKQHNN</sequence>
<dbReference type="Proteomes" id="UP000095009">
    <property type="component" value="Unassembled WGS sequence"/>
</dbReference>
<evidence type="ECO:0000313" key="1">
    <source>
        <dbReference type="EMBL" id="ODQ65618.1"/>
    </source>
</evidence>
<dbReference type="AlphaFoldDB" id="A0A1E3PJU7"/>
<organism evidence="1 2">
    <name type="scientific">Nadsonia fulvescens var. elongata DSM 6958</name>
    <dbReference type="NCBI Taxonomy" id="857566"/>
    <lineage>
        <taxon>Eukaryota</taxon>
        <taxon>Fungi</taxon>
        <taxon>Dikarya</taxon>
        <taxon>Ascomycota</taxon>
        <taxon>Saccharomycotina</taxon>
        <taxon>Dipodascomycetes</taxon>
        <taxon>Dipodascales</taxon>
        <taxon>Dipodascales incertae sedis</taxon>
        <taxon>Nadsonia</taxon>
    </lineage>
</organism>
<proteinExistence type="predicted"/>
<accession>A0A1E3PJU7</accession>
<evidence type="ECO:0000313" key="2">
    <source>
        <dbReference type="Proteomes" id="UP000095009"/>
    </source>
</evidence>
<protein>
    <submittedName>
        <fullName evidence="1">Uncharacterized protein</fullName>
    </submittedName>
</protein>
<dbReference type="EMBL" id="KV454409">
    <property type="protein sequence ID" value="ODQ65618.1"/>
    <property type="molecule type" value="Genomic_DNA"/>
</dbReference>
<name>A0A1E3PJU7_9ASCO</name>
<reference evidence="1 2" key="1">
    <citation type="journal article" date="2016" name="Proc. Natl. Acad. Sci. U.S.A.">
        <title>Comparative genomics of biotechnologically important yeasts.</title>
        <authorList>
            <person name="Riley R."/>
            <person name="Haridas S."/>
            <person name="Wolfe K.H."/>
            <person name="Lopes M.R."/>
            <person name="Hittinger C.T."/>
            <person name="Goeker M."/>
            <person name="Salamov A.A."/>
            <person name="Wisecaver J.H."/>
            <person name="Long T.M."/>
            <person name="Calvey C.H."/>
            <person name="Aerts A.L."/>
            <person name="Barry K.W."/>
            <person name="Choi C."/>
            <person name="Clum A."/>
            <person name="Coughlan A.Y."/>
            <person name="Deshpande S."/>
            <person name="Douglass A.P."/>
            <person name="Hanson S.J."/>
            <person name="Klenk H.-P."/>
            <person name="LaButti K.M."/>
            <person name="Lapidus A."/>
            <person name="Lindquist E.A."/>
            <person name="Lipzen A.M."/>
            <person name="Meier-Kolthoff J.P."/>
            <person name="Ohm R.A."/>
            <person name="Otillar R.P."/>
            <person name="Pangilinan J.L."/>
            <person name="Peng Y."/>
            <person name="Rokas A."/>
            <person name="Rosa C.A."/>
            <person name="Scheuner C."/>
            <person name="Sibirny A.A."/>
            <person name="Slot J.C."/>
            <person name="Stielow J.B."/>
            <person name="Sun H."/>
            <person name="Kurtzman C.P."/>
            <person name="Blackwell M."/>
            <person name="Grigoriev I.V."/>
            <person name="Jeffries T.W."/>
        </authorList>
    </citation>
    <scope>NUCLEOTIDE SEQUENCE [LARGE SCALE GENOMIC DNA]</scope>
    <source>
        <strain evidence="1 2">DSM 6958</strain>
    </source>
</reference>
<gene>
    <name evidence="1" type="ORF">NADFUDRAFT_82637</name>
</gene>
<keyword evidence="2" id="KW-1185">Reference proteome</keyword>